<evidence type="ECO:0000256" key="5">
    <source>
        <dbReference type="ARBA" id="ARBA00022741"/>
    </source>
</evidence>
<evidence type="ECO:0000256" key="1">
    <source>
        <dbReference type="ARBA" id="ARBA00004141"/>
    </source>
</evidence>
<comment type="similarity">
    <text evidence="2">Belongs to the ABC transporter superfamily. ABCC family. Conjugate transporter (TC 3.A.1.208) subfamily.</text>
</comment>
<gene>
    <name evidence="11" type="ORF">BC936DRAFT_148110</name>
</gene>
<dbReference type="GO" id="GO:0005524">
    <property type="term" value="F:ATP binding"/>
    <property type="evidence" value="ECO:0007669"/>
    <property type="project" value="UniProtKB-KW"/>
</dbReference>
<keyword evidence="4 9" id="KW-0812">Transmembrane</keyword>
<name>A0A433D3T0_9FUNG</name>
<evidence type="ECO:0000256" key="6">
    <source>
        <dbReference type="ARBA" id="ARBA00022840"/>
    </source>
</evidence>
<dbReference type="AlphaFoldDB" id="A0A433D3T0"/>
<keyword evidence="12" id="KW-1185">Reference proteome</keyword>
<dbReference type="SUPFAM" id="SSF90123">
    <property type="entry name" value="ABC transporter transmembrane region"/>
    <property type="match status" value="1"/>
</dbReference>
<comment type="caution">
    <text evidence="11">The sequence shown here is derived from an EMBL/GenBank/DDBJ whole genome shotgun (WGS) entry which is preliminary data.</text>
</comment>
<evidence type="ECO:0000313" key="11">
    <source>
        <dbReference type="EMBL" id="RUP45489.1"/>
    </source>
</evidence>
<dbReference type="PANTHER" id="PTHR24223:SF456">
    <property type="entry name" value="MULTIDRUG RESISTANCE-ASSOCIATED PROTEIN LETHAL(2)03659"/>
    <property type="match status" value="1"/>
</dbReference>
<keyword evidence="5" id="KW-0547">Nucleotide-binding</keyword>
<reference evidence="11 12" key="1">
    <citation type="journal article" date="2018" name="New Phytol.">
        <title>Phylogenomics of Endogonaceae and evolution of mycorrhizas within Mucoromycota.</title>
        <authorList>
            <person name="Chang Y."/>
            <person name="Desiro A."/>
            <person name="Na H."/>
            <person name="Sandor L."/>
            <person name="Lipzen A."/>
            <person name="Clum A."/>
            <person name="Barry K."/>
            <person name="Grigoriev I.V."/>
            <person name="Martin F.M."/>
            <person name="Stajich J.E."/>
            <person name="Smith M.E."/>
            <person name="Bonito G."/>
            <person name="Spatafora J.W."/>
        </authorList>
    </citation>
    <scope>NUCLEOTIDE SEQUENCE [LARGE SCALE GENOMIC DNA]</scope>
    <source>
        <strain evidence="11 12">GMNB39</strain>
    </source>
</reference>
<sequence length="206" mass="23264">MGINLVKLSAWEEPMQRRINELRDEEIACIRRANALRAMNEALFFFFPAVVSAVAFITFWALGNQLRPDNVFPCMALFNVIRLTMTSFFPRAIETISESHISAQRITEFLLLPELRHIDGDASSHFQHPSNENILELMDASFTWNLSQGDEIVRVAFKHSGMSSELAPSTTEEKKMIGKEPKNVLRNLTFGLGKEELLAVVGPVGR</sequence>
<evidence type="ECO:0000256" key="7">
    <source>
        <dbReference type="ARBA" id="ARBA00022989"/>
    </source>
</evidence>
<evidence type="ECO:0000259" key="10">
    <source>
        <dbReference type="PROSITE" id="PS50929"/>
    </source>
</evidence>
<dbReference type="Proteomes" id="UP000268093">
    <property type="component" value="Unassembled WGS sequence"/>
</dbReference>
<evidence type="ECO:0000313" key="12">
    <source>
        <dbReference type="Proteomes" id="UP000268093"/>
    </source>
</evidence>
<keyword evidence="3" id="KW-0813">Transport</keyword>
<dbReference type="EMBL" id="RBNI01007202">
    <property type="protein sequence ID" value="RUP45489.1"/>
    <property type="molecule type" value="Genomic_DNA"/>
</dbReference>
<dbReference type="PROSITE" id="PS50929">
    <property type="entry name" value="ABC_TM1F"/>
    <property type="match status" value="1"/>
</dbReference>
<dbReference type="Pfam" id="PF00664">
    <property type="entry name" value="ABC_membrane"/>
    <property type="match status" value="1"/>
</dbReference>
<accession>A0A433D3T0</accession>
<dbReference type="Gene3D" id="1.20.1560.10">
    <property type="entry name" value="ABC transporter type 1, transmembrane domain"/>
    <property type="match status" value="1"/>
</dbReference>
<dbReference type="GO" id="GO:0140359">
    <property type="term" value="F:ABC-type transporter activity"/>
    <property type="evidence" value="ECO:0007669"/>
    <property type="project" value="InterPro"/>
</dbReference>
<dbReference type="OrthoDB" id="6500128at2759"/>
<organism evidence="11 12">
    <name type="scientific">Jimgerdemannia flammicorona</name>
    <dbReference type="NCBI Taxonomy" id="994334"/>
    <lineage>
        <taxon>Eukaryota</taxon>
        <taxon>Fungi</taxon>
        <taxon>Fungi incertae sedis</taxon>
        <taxon>Mucoromycota</taxon>
        <taxon>Mucoromycotina</taxon>
        <taxon>Endogonomycetes</taxon>
        <taxon>Endogonales</taxon>
        <taxon>Endogonaceae</taxon>
        <taxon>Jimgerdemannia</taxon>
    </lineage>
</organism>
<keyword evidence="8 9" id="KW-0472">Membrane</keyword>
<evidence type="ECO:0000256" key="4">
    <source>
        <dbReference type="ARBA" id="ARBA00022692"/>
    </source>
</evidence>
<evidence type="ECO:0000256" key="2">
    <source>
        <dbReference type="ARBA" id="ARBA00009726"/>
    </source>
</evidence>
<keyword evidence="6" id="KW-0067">ATP-binding</keyword>
<dbReference type="PANTHER" id="PTHR24223">
    <property type="entry name" value="ATP-BINDING CASSETTE SUB-FAMILY C"/>
    <property type="match status" value="1"/>
</dbReference>
<dbReference type="InterPro" id="IPR036640">
    <property type="entry name" value="ABC1_TM_sf"/>
</dbReference>
<evidence type="ECO:0000256" key="9">
    <source>
        <dbReference type="SAM" id="Phobius"/>
    </source>
</evidence>
<feature type="transmembrane region" description="Helical" evidence="9">
    <location>
        <begin position="42"/>
        <end position="62"/>
    </location>
</feature>
<dbReference type="GO" id="GO:0016020">
    <property type="term" value="C:membrane"/>
    <property type="evidence" value="ECO:0007669"/>
    <property type="project" value="UniProtKB-SubCell"/>
</dbReference>
<protein>
    <recommendedName>
        <fullName evidence="10">ABC transmembrane type-1 domain-containing protein</fullName>
    </recommendedName>
</protein>
<proteinExistence type="inferred from homology"/>
<feature type="domain" description="ABC transmembrane type-1" evidence="10">
    <location>
        <begin position="1"/>
        <end position="97"/>
    </location>
</feature>
<evidence type="ECO:0000256" key="3">
    <source>
        <dbReference type="ARBA" id="ARBA00022448"/>
    </source>
</evidence>
<dbReference type="InterPro" id="IPR050173">
    <property type="entry name" value="ABC_transporter_C-like"/>
</dbReference>
<dbReference type="InterPro" id="IPR011527">
    <property type="entry name" value="ABC1_TM_dom"/>
</dbReference>
<keyword evidence="7 9" id="KW-1133">Transmembrane helix</keyword>
<evidence type="ECO:0000256" key="8">
    <source>
        <dbReference type="ARBA" id="ARBA00023136"/>
    </source>
</evidence>
<comment type="subcellular location">
    <subcellularLocation>
        <location evidence="1">Membrane</location>
        <topology evidence="1">Multi-pass membrane protein</topology>
    </subcellularLocation>
</comment>